<proteinExistence type="predicted"/>
<organism evidence="3 4">
    <name type="scientific">Benzoatithermus flavus</name>
    <dbReference type="NCBI Taxonomy" id="3108223"/>
    <lineage>
        <taxon>Bacteria</taxon>
        <taxon>Pseudomonadati</taxon>
        <taxon>Pseudomonadota</taxon>
        <taxon>Alphaproteobacteria</taxon>
        <taxon>Geminicoccales</taxon>
        <taxon>Geminicoccaceae</taxon>
        <taxon>Benzoatithermus</taxon>
    </lineage>
</organism>
<reference evidence="3 4" key="1">
    <citation type="submission" date="2024-01" db="EMBL/GenBank/DDBJ databases">
        <title>Multi-omics insights into the function and evolution of sodium benzoate biodegradation pathways in Benzoatithermus flavus gen. nov., sp. nov. from hot spring.</title>
        <authorList>
            <person name="Hu C.-J."/>
            <person name="Li W.-J."/>
        </authorList>
    </citation>
    <scope>NUCLEOTIDE SEQUENCE [LARGE SCALE GENOMIC DNA]</scope>
    <source>
        <strain evidence="3 4">SYSU G07066</strain>
    </source>
</reference>
<evidence type="ECO:0000256" key="1">
    <source>
        <dbReference type="SAM" id="Coils"/>
    </source>
</evidence>
<protein>
    <recommendedName>
        <fullName evidence="5">Chromosome partition protein Smc</fullName>
    </recommendedName>
</protein>
<evidence type="ECO:0008006" key="5">
    <source>
        <dbReference type="Google" id="ProtNLM"/>
    </source>
</evidence>
<keyword evidence="2" id="KW-0472">Membrane</keyword>
<evidence type="ECO:0000313" key="3">
    <source>
        <dbReference type="EMBL" id="MEK0082572.1"/>
    </source>
</evidence>
<feature type="transmembrane region" description="Helical" evidence="2">
    <location>
        <begin position="41"/>
        <end position="68"/>
    </location>
</feature>
<keyword evidence="2" id="KW-1133">Transmembrane helix</keyword>
<comment type="caution">
    <text evidence="3">The sequence shown here is derived from an EMBL/GenBank/DDBJ whole genome shotgun (WGS) entry which is preliminary data.</text>
</comment>
<accession>A0ABU8XN25</accession>
<gene>
    <name evidence="3" type="ORF">U1T56_05380</name>
</gene>
<name>A0ABU8XN25_9PROT</name>
<dbReference type="RefSeq" id="WP_418158425.1">
    <property type="nucleotide sequence ID" value="NZ_JBBLZC010000004.1"/>
</dbReference>
<evidence type="ECO:0000256" key="2">
    <source>
        <dbReference type="SAM" id="Phobius"/>
    </source>
</evidence>
<keyword evidence="1" id="KW-0175">Coiled coil</keyword>
<keyword evidence="4" id="KW-1185">Reference proteome</keyword>
<keyword evidence="2" id="KW-0812">Transmembrane</keyword>
<dbReference type="Proteomes" id="UP001375743">
    <property type="component" value="Unassembled WGS sequence"/>
</dbReference>
<feature type="coiled-coil region" evidence="1">
    <location>
        <begin position="91"/>
        <end position="222"/>
    </location>
</feature>
<dbReference type="EMBL" id="JBBLZC010000004">
    <property type="protein sequence ID" value="MEK0082572.1"/>
    <property type="molecule type" value="Genomic_DNA"/>
</dbReference>
<sequence length="305" mass="33194">MTTREQKSATRRSNALFVDRLLYERRPGGGRFVTFTRRAQLALFAVFLICLGLAVVSTAGLVLGYRFYREQVAMASGHDRVADPAGDGEALAEMRRENERLRAALEAARSERRTEAGTLDEARSALEVEKRAIAAELETARAKEALLTTQLESAERTRAKLAAELEEAKGRIATLERTPGAQGTGAGMVAGNEERDRLAAELARIKTQRDELEQALAAAKGQAASPDGSAQTALLAERDRLLAENTSLATRSRELDEELAKVKNACARPAATDLMERLRTAEERRAALEAYLAQRAPTPPAPAPR</sequence>
<evidence type="ECO:0000313" key="4">
    <source>
        <dbReference type="Proteomes" id="UP001375743"/>
    </source>
</evidence>